<keyword evidence="3" id="KW-1185">Reference proteome</keyword>
<protein>
    <submittedName>
        <fullName evidence="2">Uncharacterized protein</fullName>
    </submittedName>
</protein>
<proteinExistence type="predicted"/>
<reference evidence="2 3" key="1">
    <citation type="submission" date="2023-04" db="EMBL/GenBank/DDBJ databases">
        <title>A novel bacteria isolated from coastal sediment.</title>
        <authorList>
            <person name="Liu X.-J."/>
            <person name="Du Z.-J."/>
        </authorList>
    </citation>
    <scope>NUCLEOTIDE SEQUENCE [LARGE SCALE GENOMIC DNA]</scope>
    <source>
        <strain evidence="2 3">SDUM461004</strain>
    </source>
</reference>
<name>A0ABU1AJL7_9BACT</name>
<keyword evidence="1" id="KW-0732">Signal</keyword>
<feature type="chain" id="PRO_5046824673" evidence="1">
    <location>
        <begin position="26"/>
        <end position="147"/>
    </location>
</feature>
<dbReference type="Proteomes" id="UP001243717">
    <property type="component" value="Unassembled WGS sequence"/>
</dbReference>
<organism evidence="2 3">
    <name type="scientific">Thalassobacterium sedimentorum</name>
    <dbReference type="NCBI Taxonomy" id="3041258"/>
    <lineage>
        <taxon>Bacteria</taxon>
        <taxon>Pseudomonadati</taxon>
        <taxon>Verrucomicrobiota</taxon>
        <taxon>Opitutia</taxon>
        <taxon>Puniceicoccales</taxon>
        <taxon>Coraliomargaritaceae</taxon>
        <taxon>Thalassobacterium</taxon>
    </lineage>
</organism>
<dbReference type="EMBL" id="JARXIC010000015">
    <property type="protein sequence ID" value="MDQ8194902.1"/>
    <property type="molecule type" value="Genomic_DNA"/>
</dbReference>
<evidence type="ECO:0000313" key="3">
    <source>
        <dbReference type="Proteomes" id="UP001243717"/>
    </source>
</evidence>
<evidence type="ECO:0000256" key="1">
    <source>
        <dbReference type="SAM" id="SignalP"/>
    </source>
</evidence>
<comment type="caution">
    <text evidence="2">The sequence shown here is derived from an EMBL/GenBank/DDBJ whole genome shotgun (WGS) entry which is preliminary data.</text>
</comment>
<dbReference type="RefSeq" id="WP_308985366.1">
    <property type="nucleotide sequence ID" value="NZ_JARXIC010000015.1"/>
</dbReference>
<accession>A0ABU1AJL7</accession>
<gene>
    <name evidence="2" type="ORF">QEH59_10725</name>
</gene>
<feature type="signal peptide" evidence="1">
    <location>
        <begin position="1"/>
        <end position="25"/>
    </location>
</feature>
<sequence length="147" mass="16030">MKIKQYITVLLVSLSLLSAASLAQAAESAGPNGGRVIEQVEPHAEFFLTPDRYAQITFLNAEGEAIAPEQQTVSLIGGDRSAPVKYSFERVGDVLRSVEPLADQPRMPIVISIKPSPEAKTVREKFYLNQHICGGCQLEEYACICGH</sequence>
<evidence type="ECO:0000313" key="2">
    <source>
        <dbReference type="EMBL" id="MDQ8194902.1"/>
    </source>
</evidence>